<dbReference type="Proteomes" id="UP000192578">
    <property type="component" value="Unassembled WGS sequence"/>
</dbReference>
<comment type="caution">
    <text evidence="1">The sequence shown here is derived from an EMBL/GenBank/DDBJ whole genome shotgun (WGS) entry which is preliminary data.</text>
</comment>
<reference evidence="2" key="1">
    <citation type="submission" date="2017-01" db="EMBL/GenBank/DDBJ databases">
        <title>Comparative genomics of anhydrobiosis in the tardigrade Hypsibius dujardini.</title>
        <authorList>
            <person name="Yoshida Y."/>
            <person name="Koutsovoulos G."/>
            <person name="Laetsch D."/>
            <person name="Stevens L."/>
            <person name="Kumar S."/>
            <person name="Horikawa D."/>
            <person name="Ishino K."/>
            <person name="Komine S."/>
            <person name="Tomita M."/>
            <person name="Blaxter M."/>
            <person name="Arakawa K."/>
        </authorList>
    </citation>
    <scope>NUCLEOTIDE SEQUENCE [LARGE SCALE GENOMIC DNA]</scope>
    <source>
        <strain evidence="2">Z151</strain>
    </source>
</reference>
<proteinExistence type="predicted"/>
<sequence length="98" mass="11364">MPIIVELIKECKNANAAERDKTIAVEERDRPGWREIAEAVLSQRKFVSDASGREYQSYFRFSGYPEEDITLALLESFNMVRKFLQSKGLQLMTENEET</sequence>
<evidence type="ECO:0000313" key="1">
    <source>
        <dbReference type="EMBL" id="OQV21069.1"/>
    </source>
</evidence>
<keyword evidence="2" id="KW-1185">Reference proteome</keyword>
<gene>
    <name evidence="1" type="ORF">BV898_04833</name>
</gene>
<dbReference type="AlphaFoldDB" id="A0A1W0X0Q8"/>
<name>A0A1W0X0Q8_HYPEX</name>
<dbReference type="EMBL" id="MTYJ01000025">
    <property type="protein sequence ID" value="OQV21069.1"/>
    <property type="molecule type" value="Genomic_DNA"/>
</dbReference>
<accession>A0A1W0X0Q8</accession>
<organism evidence="1 2">
    <name type="scientific">Hypsibius exemplaris</name>
    <name type="common">Freshwater tardigrade</name>
    <dbReference type="NCBI Taxonomy" id="2072580"/>
    <lineage>
        <taxon>Eukaryota</taxon>
        <taxon>Metazoa</taxon>
        <taxon>Ecdysozoa</taxon>
        <taxon>Tardigrada</taxon>
        <taxon>Eutardigrada</taxon>
        <taxon>Parachela</taxon>
        <taxon>Hypsibioidea</taxon>
        <taxon>Hypsibiidae</taxon>
        <taxon>Hypsibius</taxon>
    </lineage>
</organism>
<evidence type="ECO:0000313" key="2">
    <source>
        <dbReference type="Proteomes" id="UP000192578"/>
    </source>
</evidence>
<protein>
    <submittedName>
        <fullName evidence="1">Uncharacterized protein</fullName>
    </submittedName>
</protein>